<protein>
    <recommendedName>
        <fullName evidence="2">Type II toxin-antitoxin system RelE/ParE family toxin</fullName>
    </recommendedName>
</protein>
<proteinExistence type="predicted"/>
<organism evidence="1">
    <name type="scientific">invertebrate metagenome</name>
    <dbReference type="NCBI Taxonomy" id="1711999"/>
    <lineage>
        <taxon>unclassified sequences</taxon>
        <taxon>metagenomes</taxon>
        <taxon>organismal metagenomes</taxon>
    </lineage>
</organism>
<sequence>MRKLECLSLARNDLLAIVDYISDDNPVAALRLKDDIQLRLKN</sequence>
<accession>A0A2H9T4U0</accession>
<dbReference type="EMBL" id="NSIT01000221">
    <property type="protein sequence ID" value="PJE78250.1"/>
    <property type="molecule type" value="Genomic_DNA"/>
</dbReference>
<comment type="caution">
    <text evidence="1">The sequence shown here is derived from an EMBL/GenBank/DDBJ whole genome shotgun (WGS) entry which is preliminary data.</text>
</comment>
<reference evidence="1" key="1">
    <citation type="journal article" date="2017" name="Appl. Environ. Microbiol.">
        <title>Molecular characterization of an Endozoicomonas-like organism causing infection in king scallop Pecten maximus L.</title>
        <authorList>
            <person name="Cano I."/>
            <person name="van Aerle R."/>
            <person name="Ross S."/>
            <person name="Verner-Jeffreys D.W."/>
            <person name="Paley R.K."/>
            <person name="Rimmer G."/>
            <person name="Ryder D."/>
            <person name="Hooper P."/>
            <person name="Stone D."/>
            <person name="Feist S.W."/>
        </authorList>
    </citation>
    <scope>NUCLEOTIDE SEQUENCE</scope>
</reference>
<evidence type="ECO:0000313" key="1">
    <source>
        <dbReference type="EMBL" id="PJE78250.1"/>
    </source>
</evidence>
<gene>
    <name evidence="1" type="ORF">CI610_02812</name>
</gene>
<evidence type="ECO:0008006" key="2">
    <source>
        <dbReference type="Google" id="ProtNLM"/>
    </source>
</evidence>
<dbReference type="AlphaFoldDB" id="A0A2H9T4U0"/>
<name>A0A2H9T4U0_9ZZZZ</name>